<dbReference type="STRING" id="1209962.L0PB31"/>
<proteinExistence type="inferred from homology"/>
<comment type="caution">
    <text evidence="15">The sequence shown here is derived from an EMBL/GenBank/DDBJ whole genome shotgun (WGS) entry which is preliminary data.</text>
</comment>
<evidence type="ECO:0000256" key="3">
    <source>
        <dbReference type="ARBA" id="ARBA00022490"/>
    </source>
</evidence>
<dbReference type="GO" id="GO:0036503">
    <property type="term" value="P:ERAD pathway"/>
    <property type="evidence" value="ECO:0007669"/>
    <property type="project" value="TreeGrafter"/>
</dbReference>
<dbReference type="GO" id="GO:0004519">
    <property type="term" value="F:endonuclease activity"/>
    <property type="evidence" value="ECO:0007669"/>
    <property type="project" value="UniProtKB-KW"/>
</dbReference>
<keyword evidence="7 11" id="KW-0378">Hydrolase</keyword>
<accession>L0PB31</accession>
<dbReference type="InterPro" id="IPR002110">
    <property type="entry name" value="Ankyrin_rpt"/>
</dbReference>
<evidence type="ECO:0000256" key="2">
    <source>
        <dbReference type="ARBA" id="ARBA00009262"/>
    </source>
</evidence>
<dbReference type="PROSITE" id="PS50330">
    <property type="entry name" value="UIM"/>
    <property type="match status" value="2"/>
</dbReference>
<dbReference type="PANTHER" id="PTHR16036">
    <property type="entry name" value="ANKYRIN REPEAT AND ZINC FINGER DOMAIN-CONTAINING PROTEIN 1"/>
    <property type="match status" value="1"/>
</dbReference>
<dbReference type="InterPro" id="IPR047139">
    <property type="entry name" value="ANKZ1/VMS1"/>
</dbReference>
<dbReference type="Proteomes" id="UP000010422">
    <property type="component" value="Unassembled WGS sequence"/>
</dbReference>
<keyword evidence="9 12" id="KW-0175">Coiled coil</keyword>
<dbReference type="EMBL" id="CAKM01000198">
    <property type="protein sequence ID" value="CCJ29583.1"/>
    <property type="molecule type" value="Genomic_DNA"/>
</dbReference>
<dbReference type="PROSITE" id="PS50088">
    <property type="entry name" value="ANK_REPEAT"/>
    <property type="match status" value="1"/>
</dbReference>
<evidence type="ECO:0000259" key="14">
    <source>
        <dbReference type="PROSITE" id="PS52044"/>
    </source>
</evidence>
<feature type="coiled-coil region" evidence="12">
    <location>
        <begin position="568"/>
        <end position="602"/>
    </location>
</feature>
<dbReference type="InParanoid" id="L0PB31"/>
<evidence type="ECO:0000313" key="15">
    <source>
        <dbReference type="EMBL" id="CCJ29583.1"/>
    </source>
</evidence>
<keyword evidence="8 10" id="KW-0040">ANK repeat</keyword>
<dbReference type="GO" id="GO:0016787">
    <property type="term" value="F:hydrolase activity"/>
    <property type="evidence" value="ECO:0007669"/>
    <property type="project" value="UniProtKB-KW"/>
</dbReference>
<evidence type="ECO:0000256" key="5">
    <source>
        <dbReference type="ARBA" id="ARBA00022737"/>
    </source>
</evidence>
<evidence type="ECO:0000313" key="16">
    <source>
        <dbReference type="Proteomes" id="UP000010422"/>
    </source>
</evidence>
<evidence type="ECO:0000256" key="4">
    <source>
        <dbReference type="ARBA" id="ARBA00022722"/>
    </source>
</evidence>
<dbReference type="Pfam" id="PF18826">
    <property type="entry name" value="bVLRF1"/>
    <property type="match status" value="1"/>
</dbReference>
<protein>
    <recommendedName>
        <fullName evidence="14">VLRF1 domain-containing protein</fullName>
    </recommendedName>
</protein>
<sequence>MHGRLGFKHDNSYNTSSNTLHKKSPYKKSSPALEISDDDKELQYAIEESKLQSENDKRRSILKAKQEEEELALALQLSKEDKKLILPEKVDKQSIYEFDKEIPLTCSICKEIKFNSQEEHRIHVKTDWHQFNIKRNAAKMPILDFEEFEAVLEDITESISGSDSETESSELDEAEDLFISKTQIPVEENVIQLRESKDPIIWTSSNKLKKSIHIGFYRCLFNYDNSQTFISILRQNQLNTENKHRTITLIMVGGGNFAGMVVSLYPKNKNHKGYFKIDELNILYHKTFHHYTTRRKQGGSQSTHDSGKGAAISAGSNLRRHNEAILQMKIRQLLISWKSALDESELIFVKASGKLNHKILFGYENSVLSVTDKRLRKIPFTTHRATKNELIRCFNELTMAKIVEINPEEVKTLPKITTNVTNIPEVIKVDKALEFKKKKTSKIALLIKEGNPQKLIDYIEKNSLSYDFEFQPVSLYQHTSTPLHLSSSLSLSHIVTALLEKGADPTIRNGNGKTAYEIAGDKTTQYAFRQCRAKLGEEKWDWRSAHVPSALTESEIKKREEYLKELKIKTLQEEKLHRENELKKLMKTETSLNENSEKLKKKPIVPLSIGKALQDQRNLSPDLQRRIEREKRARAAEERIKKMLQLNG</sequence>
<dbReference type="GO" id="GO:0005737">
    <property type="term" value="C:cytoplasm"/>
    <property type="evidence" value="ECO:0007669"/>
    <property type="project" value="UniProtKB-SubCell"/>
</dbReference>
<feature type="repeat" description="ANK" evidence="10">
    <location>
        <begin position="478"/>
        <end position="510"/>
    </location>
</feature>
<dbReference type="AlphaFoldDB" id="L0PB31"/>
<feature type="region of interest" description="Disordered" evidence="13">
    <location>
        <begin position="294"/>
        <end position="313"/>
    </location>
</feature>
<evidence type="ECO:0000256" key="11">
    <source>
        <dbReference type="PROSITE-ProRule" id="PRU01389"/>
    </source>
</evidence>
<evidence type="ECO:0000256" key="12">
    <source>
        <dbReference type="SAM" id="Coils"/>
    </source>
</evidence>
<organism evidence="16">
    <name type="scientific">Pneumocystis jirovecii</name>
    <name type="common">Human pneumocystis pneumonia agent</name>
    <dbReference type="NCBI Taxonomy" id="42068"/>
    <lineage>
        <taxon>Eukaryota</taxon>
        <taxon>Fungi</taxon>
        <taxon>Dikarya</taxon>
        <taxon>Ascomycota</taxon>
        <taxon>Taphrinomycotina</taxon>
        <taxon>Pneumocystomycetes</taxon>
        <taxon>Pneumocystaceae</taxon>
        <taxon>Pneumocystis</taxon>
    </lineage>
</organism>
<dbReference type="VEuPathDB" id="FungiDB:PNEJI1_003021"/>
<keyword evidence="4 11" id="KW-0540">Nuclease</keyword>
<comment type="subcellular location">
    <subcellularLocation>
        <location evidence="1">Cytoplasm</location>
    </subcellularLocation>
</comment>
<keyword evidence="6 11" id="KW-0255">Endonuclease</keyword>
<name>L0PB31_PNEJI</name>
<feature type="region of interest" description="Disordered" evidence="13">
    <location>
        <begin position="1"/>
        <end position="35"/>
    </location>
</feature>
<keyword evidence="3 11" id="KW-0963">Cytoplasm</keyword>
<dbReference type="InterPro" id="IPR036770">
    <property type="entry name" value="Ankyrin_rpt-contain_sf"/>
</dbReference>
<evidence type="ECO:0000256" key="1">
    <source>
        <dbReference type="ARBA" id="ARBA00004496"/>
    </source>
</evidence>
<evidence type="ECO:0000256" key="13">
    <source>
        <dbReference type="SAM" id="MobiDB-lite"/>
    </source>
</evidence>
<dbReference type="Gene3D" id="1.25.40.20">
    <property type="entry name" value="Ankyrin repeat-containing domain"/>
    <property type="match status" value="1"/>
</dbReference>
<evidence type="ECO:0000256" key="10">
    <source>
        <dbReference type="PROSITE-ProRule" id="PRU00023"/>
    </source>
</evidence>
<dbReference type="PANTHER" id="PTHR16036:SF2">
    <property type="entry name" value="TRNA ENDONUCLEASE ANKZF1"/>
    <property type="match status" value="1"/>
</dbReference>
<evidence type="ECO:0000256" key="8">
    <source>
        <dbReference type="ARBA" id="ARBA00023043"/>
    </source>
</evidence>
<evidence type="ECO:0000256" key="9">
    <source>
        <dbReference type="ARBA" id="ARBA00023054"/>
    </source>
</evidence>
<gene>
    <name evidence="15" type="ORF">PNEJI1_003021</name>
</gene>
<comment type="similarity">
    <text evidence="2 11">Belongs to the ANKZF1/VMS1 family.</text>
</comment>
<evidence type="ECO:0000256" key="6">
    <source>
        <dbReference type="ARBA" id="ARBA00022759"/>
    </source>
</evidence>
<dbReference type="SMART" id="SM00726">
    <property type="entry name" value="UIM"/>
    <property type="match status" value="2"/>
</dbReference>
<feature type="domain" description="VLRF1" evidence="14">
    <location>
        <begin position="243"/>
        <end position="400"/>
    </location>
</feature>
<dbReference type="SUPFAM" id="SSF48403">
    <property type="entry name" value="Ankyrin repeat"/>
    <property type="match status" value="1"/>
</dbReference>
<dbReference type="InterPro" id="IPR003903">
    <property type="entry name" value="UIM_dom"/>
</dbReference>
<dbReference type="InterPro" id="IPR041175">
    <property type="entry name" value="VLRF1/Vms1"/>
</dbReference>
<feature type="active site" evidence="11">
    <location>
        <position position="301"/>
    </location>
</feature>
<dbReference type="PROSITE" id="PS50297">
    <property type="entry name" value="ANK_REP_REGION"/>
    <property type="match status" value="1"/>
</dbReference>
<evidence type="ECO:0000256" key="7">
    <source>
        <dbReference type="ARBA" id="ARBA00022801"/>
    </source>
</evidence>
<dbReference type="FunCoup" id="L0PB31">
    <property type="interactions" value="22"/>
</dbReference>
<reference evidence="15 16" key="1">
    <citation type="journal article" date="2012" name="MBio">
        <title>De novo assembly of the Pneumocystis jirovecii genome from a single bronchoalveolar lavage fluid specimen from a patient.</title>
        <authorList>
            <person name="Cisse O.H."/>
            <person name="Pagni M."/>
            <person name="Hauser P.M."/>
        </authorList>
    </citation>
    <scope>NUCLEOTIDE SEQUENCE [LARGE SCALE GENOMIC DNA]</scope>
    <source>
        <strain evidence="15 16">SE8</strain>
    </source>
</reference>
<dbReference type="PROSITE" id="PS52044">
    <property type="entry name" value="VLRF1"/>
    <property type="match status" value="1"/>
</dbReference>
<comment type="domain">
    <text evidence="11">The VLRF1 domain mediates binding to the 60S ribosomal subunit.</text>
</comment>
<keyword evidence="5" id="KW-0677">Repeat</keyword>